<dbReference type="EMBL" id="JAGTPW010000059">
    <property type="protein sequence ID" value="MBR8645940.1"/>
    <property type="molecule type" value="Genomic_DNA"/>
</dbReference>
<dbReference type="Proteomes" id="UP000680045">
    <property type="component" value="Unassembled WGS sequence"/>
</dbReference>
<accession>A0A941FQU0</accession>
<protein>
    <submittedName>
        <fullName evidence="1">Uncharacterized protein</fullName>
    </submittedName>
</protein>
<proteinExistence type="predicted"/>
<name>A0A941FQU0_9BACI</name>
<reference evidence="1" key="1">
    <citation type="submission" date="2021-04" db="EMBL/GenBank/DDBJ databases">
        <title>Whole genome sequencing of Enterococci isolates from hospitalized patients.</title>
        <authorList>
            <person name="Ogoti B.M."/>
            <person name="Onyambu F.G."/>
        </authorList>
    </citation>
    <scope>NUCLEOTIDE SEQUENCE</scope>
    <source>
        <strain evidence="1">242</strain>
    </source>
</reference>
<comment type="caution">
    <text evidence="1">The sequence shown here is derived from an EMBL/GenBank/DDBJ whole genome shotgun (WGS) entry which is preliminary data.</text>
</comment>
<evidence type="ECO:0000313" key="2">
    <source>
        <dbReference type="Proteomes" id="UP000680045"/>
    </source>
</evidence>
<dbReference type="AlphaFoldDB" id="A0A941FQU0"/>
<evidence type="ECO:0000313" key="1">
    <source>
        <dbReference type="EMBL" id="MBR8645940.1"/>
    </source>
</evidence>
<organism evidence="1 2">
    <name type="scientific">Peribacillus frigoritolerans</name>
    <dbReference type="NCBI Taxonomy" id="450367"/>
    <lineage>
        <taxon>Bacteria</taxon>
        <taxon>Bacillati</taxon>
        <taxon>Bacillota</taxon>
        <taxon>Bacilli</taxon>
        <taxon>Bacillales</taxon>
        <taxon>Bacillaceae</taxon>
        <taxon>Peribacillus</taxon>
    </lineage>
</organism>
<sequence>MILAKYFPEQEKLKLASIMRDSYVKIPGINQDITK</sequence>
<gene>
    <name evidence="1" type="ORF">KEH51_24275</name>
</gene>
<dbReference type="Gene3D" id="3.40.630.190">
    <property type="entry name" value="LCP protein"/>
    <property type="match status" value="1"/>
</dbReference>